<dbReference type="EC" id="3.1.26.4" evidence="3"/>
<dbReference type="InterPro" id="IPR050092">
    <property type="entry name" value="RNase_H"/>
</dbReference>
<keyword evidence="5" id="KW-0479">Metal-binding</keyword>
<evidence type="ECO:0000256" key="7">
    <source>
        <dbReference type="ARBA" id="ARBA00022801"/>
    </source>
</evidence>
<protein>
    <recommendedName>
        <fullName evidence="3">ribonuclease H</fullName>
        <ecNumber evidence="3">3.1.26.4</ecNumber>
    </recommendedName>
</protein>
<gene>
    <name evidence="9" type="ORF">EXIGLDRAFT_573997</name>
</gene>
<dbReference type="GO" id="GO:0046872">
    <property type="term" value="F:metal ion binding"/>
    <property type="evidence" value="ECO:0007669"/>
    <property type="project" value="UniProtKB-KW"/>
</dbReference>
<comment type="similarity">
    <text evidence="2">Belongs to the RNase H family.</text>
</comment>
<keyword evidence="6" id="KW-0255">Endonuclease</keyword>
<dbReference type="STRING" id="1314781.A0A165GUD2"/>
<dbReference type="EMBL" id="KV426036">
    <property type="protein sequence ID" value="KZV91025.1"/>
    <property type="molecule type" value="Genomic_DNA"/>
</dbReference>
<dbReference type="SUPFAM" id="SSF53098">
    <property type="entry name" value="Ribonuclease H-like"/>
    <property type="match status" value="1"/>
</dbReference>
<feature type="non-terminal residue" evidence="9">
    <location>
        <position position="166"/>
    </location>
</feature>
<dbReference type="OrthoDB" id="2898134at2759"/>
<dbReference type="PANTHER" id="PTHR10642">
    <property type="entry name" value="RIBONUCLEASE H1"/>
    <property type="match status" value="1"/>
</dbReference>
<evidence type="ECO:0000256" key="5">
    <source>
        <dbReference type="ARBA" id="ARBA00022723"/>
    </source>
</evidence>
<dbReference type="Proteomes" id="UP000077266">
    <property type="component" value="Unassembled WGS sequence"/>
</dbReference>
<feature type="domain" description="RNase H type-1" evidence="8">
    <location>
        <begin position="26"/>
        <end position="166"/>
    </location>
</feature>
<dbReference type="InterPro" id="IPR002156">
    <property type="entry name" value="RNaseH_domain"/>
</dbReference>
<dbReference type="InParanoid" id="A0A165GUD2"/>
<dbReference type="PROSITE" id="PS50879">
    <property type="entry name" value="RNASE_H_1"/>
    <property type="match status" value="1"/>
</dbReference>
<dbReference type="GO" id="GO:0003676">
    <property type="term" value="F:nucleic acid binding"/>
    <property type="evidence" value="ECO:0007669"/>
    <property type="project" value="InterPro"/>
</dbReference>
<evidence type="ECO:0000313" key="10">
    <source>
        <dbReference type="Proteomes" id="UP000077266"/>
    </source>
</evidence>
<dbReference type="GO" id="GO:0004523">
    <property type="term" value="F:RNA-DNA hybrid ribonuclease activity"/>
    <property type="evidence" value="ECO:0007669"/>
    <property type="project" value="UniProtKB-EC"/>
</dbReference>
<dbReference type="InterPro" id="IPR012337">
    <property type="entry name" value="RNaseH-like_sf"/>
</dbReference>
<evidence type="ECO:0000256" key="4">
    <source>
        <dbReference type="ARBA" id="ARBA00022722"/>
    </source>
</evidence>
<evidence type="ECO:0000256" key="2">
    <source>
        <dbReference type="ARBA" id="ARBA00005300"/>
    </source>
</evidence>
<dbReference type="CDD" id="cd09280">
    <property type="entry name" value="RNase_HI_eukaryote_like"/>
    <property type="match status" value="1"/>
</dbReference>
<accession>A0A165GUD2</accession>
<keyword evidence="7" id="KW-0378">Hydrolase</keyword>
<comment type="catalytic activity">
    <reaction evidence="1">
        <text>Endonucleolytic cleavage to 5'-phosphomonoester.</text>
        <dbReference type="EC" id="3.1.26.4"/>
    </reaction>
</comment>
<dbReference type="Gene3D" id="3.30.420.10">
    <property type="entry name" value="Ribonuclease H-like superfamily/Ribonuclease H"/>
    <property type="match status" value="1"/>
</dbReference>
<organism evidence="9 10">
    <name type="scientific">Exidia glandulosa HHB12029</name>
    <dbReference type="NCBI Taxonomy" id="1314781"/>
    <lineage>
        <taxon>Eukaryota</taxon>
        <taxon>Fungi</taxon>
        <taxon>Dikarya</taxon>
        <taxon>Basidiomycota</taxon>
        <taxon>Agaricomycotina</taxon>
        <taxon>Agaricomycetes</taxon>
        <taxon>Auriculariales</taxon>
        <taxon>Exidiaceae</taxon>
        <taxon>Exidia</taxon>
    </lineage>
</organism>
<dbReference type="GO" id="GO:0043137">
    <property type="term" value="P:DNA replication, removal of RNA primer"/>
    <property type="evidence" value="ECO:0007669"/>
    <property type="project" value="TreeGrafter"/>
</dbReference>
<reference evidence="9 10" key="1">
    <citation type="journal article" date="2016" name="Mol. Biol. Evol.">
        <title>Comparative Genomics of Early-Diverging Mushroom-Forming Fungi Provides Insights into the Origins of Lignocellulose Decay Capabilities.</title>
        <authorList>
            <person name="Nagy L.G."/>
            <person name="Riley R."/>
            <person name="Tritt A."/>
            <person name="Adam C."/>
            <person name="Daum C."/>
            <person name="Floudas D."/>
            <person name="Sun H."/>
            <person name="Yadav J.S."/>
            <person name="Pangilinan J."/>
            <person name="Larsson K.H."/>
            <person name="Matsuura K."/>
            <person name="Barry K."/>
            <person name="Labutti K."/>
            <person name="Kuo R."/>
            <person name="Ohm R.A."/>
            <person name="Bhattacharya S.S."/>
            <person name="Shirouzu T."/>
            <person name="Yoshinaga Y."/>
            <person name="Martin F.M."/>
            <person name="Grigoriev I.V."/>
            <person name="Hibbett D.S."/>
        </authorList>
    </citation>
    <scope>NUCLEOTIDE SEQUENCE [LARGE SCALE GENOMIC DNA]</scope>
    <source>
        <strain evidence="9 10">HHB12029</strain>
    </source>
</reference>
<dbReference type="AlphaFoldDB" id="A0A165GUD2"/>
<evidence type="ECO:0000256" key="1">
    <source>
        <dbReference type="ARBA" id="ARBA00000077"/>
    </source>
</evidence>
<evidence type="ECO:0000256" key="3">
    <source>
        <dbReference type="ARBA" id="ARBA00012180"/>
    </source>
</evidence>
<dbReference type="InterPro" id="IPR036397">
    <property type="entry name" value="RNaseH_sf"/>
</dbReference>
<proteinExistence type="inferred from homology"/>
<sequence>MLIDTLERRQDPVLAMHKLFGSASIVTHPVVTYTDGSCHNNGRPNASAGSGVYWGEENSLNSATRTPGPGQTNNRAELYAFAVALRDADSQKSLRIVSDSEYAITAATWNAPKAASRGYNVPNGDIVKWLVWLIQRHKATVRFSYTKGHHTSYGNKRADEYANKGA</sequence>
<keyword evidence="10" id="KW-1185">Reference proteome</keyword>
<evidence type="ECO:0000259" key="8">
    <source>
        <dbReference type="PROSITE" id="PS50879"/>
    </source>
</evidence>
<dbReference type="PANTHER" id="PTHR10642:SF26">
    <property type="entry name" value="RIBONUCLEASE H1"/>
    <property type="match status" value="1"/>
</dbReference>
<evidence type="ECO:0000256" key="6">
    <source>
        <dbReference type="ARBA" id="ARBA00022759"/>
    </source>
</evidence>
<name>A0A165GUD2_EXIGL</name>
<evidence type="ECO:0000313" key="9">
    <source>
        <dbReference type="EMBL" id="KZV91025.1"/>
    </source>
</evidence>
<keyword evidence="4" id="KW-0540">Nuclease</keyword>
<dbReference type="Pfam" id="PF00075">
    <property type="entry name" value="RNase_H"/>
    <property type="match status" value="1"/>
</dbReference>